<comment type="caution">
    <text evidence="2">The sequence shown here is derived from an EMBL/GenBank/DDBJ whole genome shotgun (WGS) entry which is preliminary data.</text>
</comment>
<dbReference type="RefSeq" id="WP_220118270.1">
    <property type="nucleotide sequence ID" value="NZ_JAHZUY010000042.1"/>
</dbReference>
<feature type="compositionally biased region" description="Pro residues" evidence="1">
    <location>
        <begin position="9"/>
        <end position="27"/>
    </location>
</feature>
<evidence type="ECO:0000313" key="2">
    <source>
        <dbReference type="EMBL" id="MBW8270529.1"/>
    </source>
</evidence>
<sequence length="174" mass="19122">MGTAAVVRPPGPNAPPPGEPGSPPEPAAPLTGPVTGLPLPRFAALRSDEVNLRAGPGTRYPIEWTFQRRAWPVVILREHDVWRRIRDVDGTEGWVHVSTLTGRRSFLVPGREERLLRRRPDAGAAPVARLQPGVVGRLNRCEAGSEWCEVEVGRVRGWIRRAEIWGVGAAEEVK</sequence>
<keyword evidence="3" id="KW-1185">Reference proteome</keyword>
<evidence type="ECO:0000313" key="3">
    <source>
        <dbReference type="Proteomes" id="UP001519924"/>
    </source>
</evidence>
<organism evidence="2 3">
    <name type="scientific">Caldovatus aquaticus</name>
    <dbReference type="NCBI Taxonomy" id="2865671"/>
    <lineage>
        <taxon>Bacteria</taxon>
        <taxon>Pseudomonadati</taxon>
        <taxon>Pseudomonadota</taxon>
        <taxon>Alphaproteobacteria</taxon>
        <taxon>Acetobacterales</taxon>
        <taxon>Roseomonadaceae</taxon>
        <taxon>Caldovatus</taxon>
    </lineage>
</organism>
<protein>
    <submittedName>
        <fullName evidence="2">Uncharacterized protein</fullName>
    </submittedName>
</protein>
<gene>
    <name evidence="2" type="ORF">K1J50_13670</name>
</gene>
<proteinExistence type="predicted"/>
<name>A0ABS7F4W4_9PROT</name>
<dbReference type="EMBL" id="JAHZUY010000042">
    <property type="protein sequence ID" value="MBW8270529.1"/>
    <property type="molecule type" value="Genomic_DNA"/>
</dbReference>
<accession>A0ABS7F4W4</accession>
<reference evidence="2 3" key="1">
    <citation type="submission" date="2021-08" db="EMBL/GenBank/DDBJ databases">
        <title>Caldovatus sediminis gen. nov., sp. nov., a moderately thermophilic bacterium isolated from a hot spring.</title>
        <authorList>
            <person name="Hu C.-J."/>
            <person name="Li W.-J."/>
            <person name="Xian W.-D."/>
        </authorList>
    </citation>
    <scope>NUCLEOTIDE SEQUENCE [LARGE SCALE GENOMIC DNA]</scope>
    <source>
        <strain evidence="2 3">SYSU G05006</strain>
    </source>
</reference>
<dbReference type="InterPro" id="IPR010466">
    <property type="entry name" value="DUF1058"/>
</dbReference>
<feature type="region of interest" description="Disordered" evidence="1">
    <location>
        <begin position="1"/>
        <end position="35"/>
    </location>
</feature>
<dbReference type="Proteomes" id="UP001519924">
    <property type="component" value="Unassembled WGS sequence"/>
</dbReference>
<evidence type="ECO:0000256" key="1">
    <source>
        <dbReference type="SAM" id="MobiDB-lite"/>
    </source>
</evidence>
<dbReference type="Pfam" id="PF06347">
    <property type="entry name" value="SH3_4"/>
    <property type="match status" value="2"/>
</dbReference>
<dbReference type="Gene3D" id="2.30.30.40">
    <property type="entry name" value="SH3 Domains"/>
    <property type="match status" value="1"/>
</dbReference>